<protein>
    <recommendedName>
        <fullName evidence="3">beta-glucosidase</fullName>
        <ecNumber evidence="3">3.2.1.21</ecNumber>
    </recommendedName>
</protein>
<gene>
    <name evidence="8" type="ORF">K040078D81_10970</name>
</gene>
<proteinExistence type="inferred from homology"/>
<comment type="catalytic activity">
    <reaction evidence="1">
        <text>Hydrolysis of terminal, non-reducing beta-D-glucosyl residues with release of beta-D-glucose.</text>
        <dbReference type="EC" id="3.2.1.21"/>
    </reaction>
</comment>
<name>A0ABQ0B6A0_9FIRM</name>
<keyword evidence="9" id="KW-1185">Reference proteome</keyword>
<feature type="domain" description="Fibronectin type III-like" evidence="7">
    <location>
        <begin position="660"/>
        <end position="729"/>
    </location>
</feature>
<evidence type="ECO:0000259" key="7">
    <source>
        <dbReference type="SMART" id="SM01217"/>
    </source>
</evidence>
<dbReference type="PRINTS" id="PR00133">
    <property type="entry name" value="GLHYDRLASE3"/>
</dbReference>
<dbReference type="InterPro" id="IPR026891">
    <property type="entry name" value="Fn3-like"/>
</dbReference>
<organism evidence="8 9">
    <name type="scientific">Blautia hominis</name>
    <dbReference type="NCBI Taxonomy" id="2025493"/>
    <lineage>
        <taxon>Bacteria</taxon>
        <taxon>Bacillati</taxon>
        <taxon>Bacillota</taxon>
        <taxon>Clostridia</taxon>
        <taxon>Lachnospirales</taxon>
        <taxon>Lachnospiraceae</taxon>
        <taxon>Blautia</taxon>
    </lineage>
</organism>
<dbReference type="InterPro" id="IPR036881">
    <property type="entry name" value="Glyco_hydro_3_C_sf"/>
</dbReference>
<dbReference type="SUPFAM" id="SSF51445">
    <property type="entry name" value="(Trans)glycosidases"/>
    <property type="match status" value="1"/>
</dbReference>
<dbReference type="InterPro" id="IPR051915">
    <property type="entry name" value="Cellulose_Degrad_GH3"/>
</dbReference>
<dbReference type="PANTHER" id="PTHR30620">
    <property type="entry name" value="PERIPLASMIC BETA-GLUCOSIDASE-RELATED"/>
    <property type="match status" value="1"/>
</dbReference>
<dbReference type="Pfam" id="PF14310">
    <property type="entry name" value="Fn3-like"/>
    <property type="match status" value="1"/>
</dbReference>
<dbReference type="Proteomes" id="UP001600943">
    <property type="component" value="Unassembled WGS sequence"/>
</dbReference>
<dbReference type="Gene3D" id="3.40.50.1700">
    <property type="entry name" value="Glycoside hydrolase family 3 C-terminal domain"/>
    <property type="match status" value="1"/>
</dbReference>
<keyword evidence="4" id="KW-0732">Signal</keyword>
<dbReference type="InterPro" id="IPR002772">
    <property type="entry name" value="Glyco_hydro_3_C"/>
</dbReference>
<dbReference type="GO" id="GO:0016787">
    <property type="term" value="F:hydrolase activity"/>
    <property type="evidence" value="ECO:0007669"/>
    <property type="project" value="UniProtKB-KW"/>
</dbReference>
<dbReference type="Gene3D" id="3.20.20.300">
    <property type="entry name" value="Glycoside hydrolase, family 3, N-terminal domain"/>
    <property type="match status" value="1"/>
</dbReference>
<evidence type="ECO:0000256" key="2">
    <source>
        <dbReference type="ARBA" id="ARBA00005336"/>
    </source>
</evidence>
<keyword evidence="6" id="KW-0326">Glycosidase</keyword>
<evidence type="ECO:0000256" key="6">
    <source>
        <dbReference type="ARBA" id="ARBA00023295"/>
    </source>
</evidence>
<dbReference type="EC" id="3.2.1.21" evidence="3"/>
<sequence length="741" mass="81913">MRQEELQDLLNSMSLQEKIDQMLQLTGDFYEDADSVMTGPAGELGVSEEDIRMAGSILGTAGAKKLKHIQKNYMEKQPHHIPMLFMMDVIHGMKTIFPIPLGQGATFEPELSRKCAQAAAKEAAVSGLHVTFAPMADLVRDARWGRVMESTGEDTYLNGLFAAAMVKGFQGDDLSSPEQVAACVKHFAAYGGAQAGRDYNTVELSEHTLREYYLPAYKAGIDAGAALVMTSFNTVNGIPASTNEWLMRHILRDEMGFDGVLISDFSAILETVAHGYAKDSREAAVKALEAGVDIDMMTNVYAANLKKLAEEGSVPISLIDQCVMRILELKNKLGLFENPYKGADEEKEKEVILCKEHRALAREAAVKSFVLLKNDGILPLDMEKRTAFIGPFTDDKQIKSSWSFTGDDKDCVTIKEAAENVFDSRRTTYLKGAPVIGADSRLIGFKLAGFQEDAPKEITAEEERQMLCEAIEAAEKADVVIMPLGEHYLQSGEATSRGEITVPEVQMELFRAVRAVNPNIVVVLFSGRPLDIREISKKARAVLEVWRPGTEGGNAIVDVLTGKADPSGKLPMSFPYCVGQVPVHYNEFFTGRPNRKGMQERFRSRYIDIPNAPLYPFGYGLSYTDFSVSSVTLDKEEMGPEDIIRAGVRIKNTGTRSGTETVQLYLRDTVASVVRPVRELKGFEKVTLEPGEEREIVFTIDESMLRFHTEKNGFASETGDFLVFIGTDSTTENQAHFCLCR</sequence>
<evidence type="ECO:0000256" key="5">
    <source>
        <dbReference type="ARBA" id="ARBA00022801"/>
    </source>
</evidence>
<evidence type="ECO:0000313" key="8">
    <source>
        <dbReference type="EMBL" id="GAA6406980.1"/>
    </source>
</evidence>
<comment type="caution">
    <text evidence="8">The sequence shown here is derived from an EMBL/GenBank/DDBJ whole genome shotgun (WGS) entry which is preliminary data.</text>
</comment>
<dbReference type="SUPFAM" id="SSF52279">
    <property type="entry name" value="Beta-D-glucan exohydrolase, C-terminal domain"/>
    <property type="match status" value="1"/>
</dbReference>
<evidence type="ECO:0000256" key="4">
    <source>
        <dbReference type="ARBA" id="ARBA00022729"/>
    </source>
</evidence>
<dbReference type="InterPro" id="IPR036962">
    <property type="entry name" value="Glyco_hydro_3_N_sf"/>
</dbReference>
<reference evidence="8 9" key="1">
    <citation type="submission" date="2024-04" db="EMBL/GenBank/DDBJ databases">
        <title>Defined microbial consortia suppress multidrug-resistant proinflammatory Enterobacteriaceae via ecological control.</title>
        <authorList>
            <person name="Furuichi M."/>
            <person name="Kawaguchi T."/>
            <person name="Pust M."/>
            <person name="Yasuma K."/>
            <person name="Plichta D."/>
            <person name="Hasegawa N."/>
            <person name="Ohya T."/>
            <person name="Bhattarai S."/>
            <person name="Sasajima S."/>
            <person name="Aoto Y."/>
            <person name="Tuganbaev T."/>
            <person name="Yaginuma M."/>
            <person name="Ueda M."/>
            <person name="Okahashi N."/>
            <person name="Amafuji K."/>
            <person name="Kiridooshi Y."/>
            <person name="Sugita K."/>
            <person name="Strazar M."/>
            <person name="Skelly A."/>
            <person name="Suda W."/>
            <person name="Hattori M."/>
            <person name="Nakamoto N."/>
            <person name="Caballero S."/>
            <person name="Norman J."/>
            <person name="Olle B."/>
            <person name="Tanoue T."/>
            <person name="Arita M."/>
            <person name="Bucci V."/>
            <person name="Atarashi K."/>
            <person name="Xavier R."/>
            <person name="Honda K."/>
        </authorList>
    </citation>
    <scope>NUCLEOTIDE SEQUENCE [LARGE SCALE GENOMIC DNA]</scope>
    <source>
        <strain evidence="9">k04-0078-D8-1</strain>
    </source>
</reference>
<dbReference type="Gene3D" id="2.60.40.10">
    <property type="entry name" value="Immunoglobulins"/>
    <property type="match status" value="1"/>
</dbReference>
<evidence type="ECO:0000313" key="9">
    <source>
        <dbReference type="Proteomes" id="UP001600943"/>
    </source>
</evidence>
<dbReference type="Pfam" id="PF00933">
    <property type="entry name" value="Glyco_hydro_3"/>
    <property type="match status" value="1"/>
</dbReference>
<dbReference type="InterPro" id="IPR001764">
    <property type="entry name" value="Glyco_hydro_3_N"/>
</dbReference>
<dbReference type="InterPro" id="IPR017853">
    <property type="entry name" value="GH"/>
</dbReference>
<evidence type="ECO:0000256" key="3">
    <source>
        <dbReference type="ARBA" id="ARBA00012744"/>
    </source>
</evidence>
<dbReference type="RefSeq" id="WP_288890146.1">
    <property type="nucleotide sequence ID" value="NZ_BAABYW010000001.1"/>
</dbReference>
<dbReference type="SMART" id="SM01217">
    <property type="entry name" value="Fn3_like"/>
    <property type="match status" value="1"/>
</dbReference>
<keyword evidence="5 8" id="KW-0378">Hydrolase</keyword>
<dbReference type="EMBL" id="BAABYW010000001">
    <property type="protein sequence ID" value="GAA6406980.1"/>
    <property type="molecule type" value="Genomic_DNA"/>
</dbReference>
<dbReference type="PANTHER" id="PTHR30620:SF16">
    <property type="entry name" value="LYSOSOMAL BETA GLUCOSIDASE"/>
    <property type="match status" value="1"/>
</dbReference>
<accession>A0ABQ0B6A0</accession>
<dbReference type="Pfam" id="PF01915">
    <property type="entry name" value="Glyco_hydro_3_C"/>
    <property type="match status" value="1"/>
</dbReference>
<evidence type="ECO:0000256" key="1">
    <source>
        <dbReference type="ARBA" id="ARBA00000448"/>
    </source>
</evidence>
<dbReference type="NCBIfam" id="NF011678">
    <property type="entry name" value="PRK15098.1"/>
    <property type="match status" value="1"/>
</dbReference>
<comment type="similarity">
    <text evidence="2">Belongs to the glycosyl hydrolase 3 family.</text>
</comment>
<dbReference type="InterPro" id="IPR013783">
    <property type="entry name" value="Ig-like_fold"/>
</dbReference>